<feature type="transmembrane region" description="Helical" evidence="2">
    <location>
        <begin position="172"/>
        <end position="191"/>
    </location>
</feature>
<dbReference type="RefSeq" id="WP_344883139.1">
    <property type="nucleotide sequence ID" value="NZ_BAABAL010000019.1"/>
</dbReference>
<feature type="transmembrane region" description="Helical" evidence="2">
    <location>
        <begin position="6"/>
        <end position="26"/>
    </location>
</feature>
<evidence type="ECO:0000256" key="2">
    <source>
        <dbReference type="SAM" id="Phobius"/>
    </source>
</evidence>
<proteinExistence type="predicted"/>
<keyword evidence="2" id="KW-1133">Transmembrane helix</keyword>
<feature type="compositionally biased region" description="Gly residues" evidence="1">
    <location>
        <begin position="266"/>
        <end position="300"/>
    </location>
</feature>
<feature type="region of interest" description="Disordered" evidence="1">
    <location>
        <begin position="260"/>
        <end position="300"/>
    </location>
</feature>
<comment type="caution">
    <text evidence="3">The sequence shown here is derived from an EMBL/GenBank/DDBJ whole genome shotgun (WGS) entry which is preliminary data.</text>
</comment>
<sequence length="300" mass="30291">MTEPWGISGPAFLALYCALIIGVLLVNNVWGRRQRRVGDHGVPVGTLIPPPYHLAFLVGGARRAAETALATLLADGRLRIASTGLVSRTSGGVTSDPLENAVLDKANTVRARTVVDRAMESPACGAIADDLADRGLLVPQSVVRSRLRWISLLFLAVLLVGVLRVVDGVSAARPVGFLIPLVAIAGIATMITRSASRRVQAGKRTALGDRVAAEARGRHNHHADEPDLVGVSTFGFAAGAVLFGGLALYPDAQIQDALTYTPPPVSGGGSDGGGSGGDGGGSSSCGGGGGCGGGCGGCGG</sequence>
<dbReference type="InterPro" id="IPR026467">
    <property type="entry name" value="Ser/Gly_Cys_C_dom"/>
</dbReference>
<dbReference type="EMBL" id="BAABAL010000019">
    <property type="protein sequence ID" value="GAA4030034.1"/>
    <property type="molecule type" value="Genomic_DNA"/>
</dbReference>
<keyword evidence="4" id="KW-1185">Reference proteome</keyword>
<protein>
    <submittedName>
        <fullName evidence="3">TIGR04222 domain-containing membrane protein</fullName>
    </submittedName>
</protein>
<keyword evidence="2" id="KW-0812">Transmembrane</keyword>
<keyword evidence="2" id="KW-0472">Membrane</keyword>
<evidence type="ECO:0000256" key="1">
    <source>
        <dbReference type="SAM" id="MobiDB-lite"/>
    </source>
</evidence>
<organism evidence="3 4">
    <name type="scientific">Allokutzneria multivorans</name>
    <dbReference type="NCBI Taxonomy" id="1142134"/>
    <lineage>
        <taxon>Bacteria</taxon>
        <taxon>Bacillati</taxon>
        <taxon>Actinomycetota</taxon>
        <taxon>Actinomycetes</taxon>
        <taxon>Pseudonocardiales</taxon>
        <taxon>Pseudonocardiaceae</taxon>
        <taxon>Allokutzneria</taxon>
    </lineage>
</organism>
<reference evidence="4" key="1">
    <citation type="journal article" date="2019" name="Int. J. Syst. Evol. Microbiol.">
        <title>The Global Catalogue of Microorganisms (GCM) 10K type strain sequencing project: providing services to taxonomists for standard genome sequencing and annotation.</title>
        <authorList>
            <consortium name="The Broad Institute Genomics Platform"/>
            <consortium name="The Broad Institute Genome Sequencing Center for Infectious Disease"/>
            <person name="Wu L."/>
            <person name="Ma J."/>
        </authorList>
    </citation>
    <scope>NUCLEOTIDE SEQUENCE [LARGE SCALE GENOMIC DNA]</scope>
    <source>
        <strain evidence="4">JCM 17342</strain>
    </source>
</reference>
<name>A0ABP7TR70_9PSEU</name>
<dbReference type="Proteomes" id="UP001501747">
    <property type="component" value="Unassembled WGS sequence"/>
</dbReference>
<gene>
    <name evidence="3" type="ORF">GCM10022247_63930</name>
</gene>
<feature type="transmembrane region" description="Helical" evidence="2">
    <location>
        <begin position="149"/>
        <end position="166"/>
    </location>
</feature>
<evidence type="ECO:0000313" key="4">
    <source>
        <dbReference type="Proteomes" id="UP001501747"/>
    </source>
</evidence>
<evidence type="ECO:0000313" key="3">
    <source>
        <dbReference type="EMBL" id="GAA4030034.1"/>
    </source>
</evidence>
<accession>A0ABP7TR70</accession>
<dbReference type="NCBIfam" id="TIGR04222">
    <property type="entry name" value="near_uncomplex"/>
    <property type="match status" value="1"/>
</dbReference>
<feature type="transmembrane region" description="Helical" evidence="2">
    <location>
        <begin position="228"/>
        <end position="249"/>
    </location>
</feature>